<sequence length="171" mass="19531">MESPSTALKVRRGDGRGLFRRVMPRKAPRVFPLPTLLIHHAGSVPGKEVRNLVQSKVTRFVNWIPRNALDGQLLLDRRSSRVGLIHWGDAWARNVINTSFRSTHVAWSLENQQPYSDSQRLCWGFLSTAEKIQPAAVCEHSAKCAKCQPYRRRRSVLTYSPMHINCVSVRM</sequence>
<gene>
    <name evidence="1" type="ORF">CA13_12020</name>
</gene>
<accession>A0A5C5YXM8</accession>
<evidence type="ECO:0000313" key="1">
    <source>
        <dbReference type="EMBL" id="TWT79795.1"/>
    </source>
</evidence>
<organism evidence="1 2">
    <name type="scientific">Novipirellula herctigrandis</name>
    <dbReference type="NCBI Taxonomy" id="2527986"/>
    <lineage>
        <taxon>Bacteria</taxon>
        <taxon>Pseudomonadati</taxon>
        <taxon>Planctomycetota</taxon>
        <taxon>Planctomycetia</taxon>
        <taxon>Pirellulales</taxon>
        <taxon>Pirellulaceae</taxon>
        <taxon>Novipirellula</taxon>
    </lineage>
</organism>
<keyword evidence="2" id="KW-1185">Reference proteome</keyword>
<reference evidence="1 2" key="1">
    <citation type="submission" date="2019-02" db="EMBL/GenBank/DDBJ databases">
        <title>Deep-cultivation of Planctomycetes and their phenomic and genomic characterization uncovers novel biology.</title>
        <authorList>
            <person name="Wiegand S."/>
            <person name="Jogler M."/>
            <person name="Boedeker C."/>
            <person name="Pinto D."/>
            <person name="Vollmers J."/>
            <person name="Rivas-Marin E."/>
            <person name="Kohn T."/>
            <person name="Peeters S.H."/>
            <person name="Heuer A."/>
            <person name="Rast P."/>
            <person name="Oberbeckmann S."/>
            <person name="Bunk B."/>
            <person name="Jeske O."/>
            <person name="Meyerdierks A."/>
            <person name="Storesund J.E."/>
            <person name="Kallscheuer N."/>
            <person name="Luecker S."/>
            <person name="Lage O.M."/>
            <person name="Pohl T."/>
            <person name="Merkel B.J."/>
            <person name="Hornburger P."/>
            <person name="Mueller R.-W."/>
            <person name="Bruemmer F."/>
            <person name="Labrenz M."/>
            <person name="Spormann A.M."/>
            <person name="Op Den Camp H."/>
            <person name="Overmann J."/>
            <person name="Amann R."/>
            <person name="Jetten M.S.M."/>
            <person name="Mascher T."/>
            <person name="Medema M.H."/>
            <person name="Devos D.P."/>
            <person name="Kaster A.-K."/>
            <person name="Ovreas L."/>
            <person name="Rohde M."/>
            <person name="Galperin M.Y."/>
            <person name="Jogler C."/>
        </authorList>
    </citation>
    <scope>NUCLEOTIDE SEQUENCE [LARGE SCALE GENOMIC DNA]</scope>
    <source>
        <strain evidence="1 2">CA13</strain>
    </source>
</reference>
<protein>
    <submittedName>
        <fullName evidence="1">Uncharacterized protein</fullName>
    </submittedName>
</protein>
<dbReference type="AlphaFoldDB" id="A0A5C5YXM8"/>
<evidence type="ECO:0000313" key="2">
    <source>
        <dbReference type="Proteomes" id="UP000315010"/>
    </source>
</evidence>
<proteinExistence type="predicted"/>
<name>A0A5C5YXM8_9BACT</name>
<dbReference type="Proteomes" id="UP000315010">
    <property type="component" value="Unassembled WGS sequence"/>
</dbReference>
<comment type="caution">
    <text evidence="1">The sequence shown here is derived from an EMBL/GenBank/DDBJ whole genome shotgun (WGS) entry which is preliminary data.</text>
</comment>
<dbReference type="EMBL" id="SJPJ01000001">
    <property type="protein sequence ID" value="TWT79795.1"/>
    <property type="molecule type" value="Genomic_DNA"/>
</dbReference>